<reference evidence="3" key="1">
    <citation type="submission" date="2020-09" db="EMBL/GenBank/DDBJ databases">
        <authorList>
            <person name="Kim M.K."/>
        </authorList>
    </citation>
    <scope>NUCLEOTIDE SEQUENCE</scope>
    <source>
        <strain evidence="3">BT704</strain>
    </source>
</reference>
<dbReference type="InterPro" id="IPR030392">
    <property type="entry name" value="S74_ICA"/>
</dbReference>
<protein>
    <submittedName>
        <fullName evidence="3">Tail fiber domain-containing protein</fullName>
    </submittedName>
</protein>
<comment type="caution">
    <text evidence="3">The sequence shown here is derived from an EMBL/GenBank/DDBJ whole genome shotgun (WGS) entry which is preliminary data.</text>
</comment>
<dbReference type="InterPro" id="IPR008640">
    <property type="entry name" value="Adhesin_Head_dom"/>
</dbReference>
<feature type="coiled-coil region" evidence="1">
    <location>
        <begin position="841"/>
        <end position="882"/>
    </location>
</feature>
<dbReference type="Gene3D" id="2.150.10.10">
    <property type="entry name" value="Serralysin-like metalloprotease, C-terminal"/>
    <property type="match status" value="5"/>
</dbReference>
<proteinExistence type="predicted"/>
<sequence>MFSLLFILSRISKSSRHWFSVNRVTSFLISTSAYRHTLGLGFLFLMGYVLLPTHGYAQPFFTLQQLNERTVGVGTDQPKAFLNVVNKRTVLFGVDSTGGEGRPTVKYIDKYGSNPTGTAPGSVDFNYRPDGALRFLNQPIEPKMIWYGNKGAFRAGGVYTGPDPKPRTQSGPSRFPVKYLTASSLSLFSIENVPNDFVKLIAYDSLSFYRFWDNSEFYKPRLNNAPGRLRDVIGDFSFASGANTRASGQFSTAMGYQTQALGHFSTAMGYKSWAVSDLSFVVGNYSMAGAPREYDKEFQTSGSDQVPGGNFAICIGSGSIASGTNSVILGNHSYASSPYSVAIGFGSATLSPIAYREAYTGDPASPKPPDFTNPVDVEGAQFSVAIGFKATSQGPCNMALGQWSRAIGDSANTLGYYTTASGKASLALGQWSIASGRNANTLGHRTKASGELAIALGSYNEAKGTYSTALGNGTLADQRYSTAIGKDAQALGEYSISMGYSSIADAPESMALGRETITLGGQSTALGYRTRTNGRYSMAMGNQAVAVGESAISLGTSTTANGTSSTAMGLRTIAGGANSTAMGDNTRASGSASMASGTMTQAEGPYSMAMGNNTRAIGAAAVSMGGFTIASGSNAIAAGINTIASGNAAVSLGTSTTASGANALAMGLSSLASGQNALAVGLNTVASGNNSTALGSFVSTNGKAGAFVVGDAVGVSSYSSTADNQLIMRFAGGMYLFTGVGPQTSSVGVSLAPFGNAWQSLSDSTRKENFRTTDGKAFLRKISQMRLGSWNYKGQDAKLYRHYGPMAQDFFAAFGHDAVGTIGEAKTINQADFDGVNLIAIKALIQEVEQLKADNQQLKAELDSAHQQEKNVQARLAKIEALLTEPSANRSVTFKP</sequence>
<name>A0A927GEV6_9BACT</name>
<keyword evidence="4" id="KW-1185">Reference proteome</keyword>
<dbReference type="RefSeq" id="WP_191040813.1">
    <property type="nucleotide sequence ID" value="NZ_JACXAA010000007.1"/>
</dbReference>
<evidence type="ECO:0000256" key="1">
    <source>
        <dbReference type="SAM" id="Coils"/>
    </source>
</evidence>
<dbReference type="Pfam" id="PF05658">
    <property type="entry name" value="YadA_head"/>
    <property type="match status" value="11"/>
</dbReference>
<evidence type="ECO:0000313" key="3">
    <source>
        <dbReference type="EMBL" id="MBD2755199.1"/>
    </source>
</evidence>
<organism evidence="3 4">
    <name type="scientific">Spirosoma validum</name>
    <dbReference type="NCBI Taxonomy" id="2771355"/>
    <lineage>
        <taxon>Bacteria</taxon>
        <taxon>Pseudomonadati</taxon>
        <taxon>Bacteroidota</taxon>
        <taxon>Cytophagia</taxon>
        <taxon>Cytophagales</taxon>
        <taxon>Cytophagaceae</taxon>
        <taxon>Spirosoma</taxon>
    </lineage>
</organism>
<dbReference type="GO" id="GO:0019867">
    <property type="term" value="C:outer membrane"/>
    <property type="evidence" value="ECO:0007669"/>
    <property type="project" value="InterPro"/>
</dbReference>
<dbReference type="InterPro" id="IPR011049">
    <property type="entry name" value="Serralysin-like_metalloprot_C"/>
</dbReference>
<evidence type="ECO:0000259" key="2">
    <source>
        <dbReference type="PROSITE" id="PS51688"/>
    </source>
</evidence>
<dbReference type="Pfam" id="PF13884">
    <property type="entry name" value="Peptidase_S74"/>
    <property type="match status" value="1"/>
</dbReference>
<gene>
    <name evidence="3" type="ORF">IC230_20025</name>
</gene>
<dbReference type="EMBL" id="JACXAA010000007">
    <property type="protein sequence ID" value="MBD2755199.1"/>
    <property type="molecule type" value="Genomic_DNA"/>
</dbReference>
<dbReference type="AlphaFoldDB" id="A0A927GEV6"/>
<feature type="domain" description="Peptidase S74" evidence="2">
    <location>
        <begin position="762"/>
        <end position="855"/>
    </location>
</feature>
<accession>A0A927GEV6</accession>
<evidence type="ECO:0000313" key="4">
    <source>
        <dbReference type="Proteomes" id="UP000653797"/>
    </source>
</evidence>
<dbReference type="SUPFAM" id="SSF101967">
    <property type="entry name" value="Adhesin YadA, collagen-binding domain"/>
    <property type="match status" value="4"/>
</dbReference>
<keyword evidence="1" id="KW-0175">Coiled coil</keyword>
<dbReference type="Gene3D" id="2.60.40.4050">
    <property type="match status" value="1"/>
</dbReference>
<dbReference type="Proteomes" id="UP000653797">
    <property type="component" value="Unassembled WGS sequence"/>
</dbReference>
<dbReference type="CDD" id="cd12820">
    <property type="entry name" value="LbR_YadA-like"/>
    <property type="match status" value="5"/>
</dbReference>
<dbReference type="PROSITE" id="PS51688">
    <property type="entry name" value="ICA"/>
    <property type="match status" value="1"/>
</dbReference>